<evidence type="ECO:0000313" key="2">
    <source>
        <dbReference type="EMBL" id="GAA4025220.1"/>
    </source>
</evidence>
<feature type="transmembrane region" description="Helical" evidence="1">
    <location>
        <begin position="35"/>
        <end position="57"/>
    </location>
</feature>
<sequence>MTEEPKATEPTTDPVEKVEQEAVAKRSDPTLLDQMGGLVGLISSTIPVVAFVTINSLAGLQPAIWGALGVAALIAVWRLVRKEALQPAVSGFLGVGICVFIANQTGEAKGFFLFGIWASLVYAGVFLVSVLVRWPLVGVIWSTLNDTGFAWREDKAARLAYDVATLAWILVFGARFVVQNYLYDANQTGWLTVARLSMGWPLTILVGLVTVWAVRRVGRLEKNTPASTTPATA</sequence>
<name>A0ABP7TF33_9PSEU</name>
<reference evidence="3" key="1">
    <citation type="journal article" date="2019" name="Int. J. Syst. Evol. Microbiol.">
        <title>The Global Catalogue of Microorganisms (GCM) 10K type strain sequencing project: providing services to taxonomists for standard genome sequencing and annotation.</title>
        <authorList>
            <consortium name="The Broad Institute Genomics Platform"/>
            <consortium name="The Broad Institute Genome Sequencing Center for Infectious Disease"/>
            <person name="Wu L."/>
            <person name="Ma J."/>
        </authorList>
    </citation>
    <scope>NUCLEOTIDE SEQUENCE [LARGE SCALE GENOMIC DNA]</scope>
    <source>
        <strain evidence="3">JCM 17342</strain>
    </source>
</reference>
<feature type="transmembrane region" description="Helical" evidence="1">
    <location>
        <begin position="159"/>
        <end position="178"/>
    </location>
</feature>
<feature type="transmembrane region" description="Helical" evidence="1">
    <location>
        <begin position="87"/>
        <end position="105"/>
    </location>
</feature>
<organism evidence="2 3">
    <name type="scientific">Allokutzneria multivorans</name>
    <dbReference type="NCBI Taxonomy" id="1142134"/>
    <lineage>
        <taxon>Bacteria</taxon>
        <taxon>Bacillati</taxon>
        <taxon>Actinomycetota</taxon>
        <taxon>Actinomycetes</taxon>
        <taxon>Pseudonocardiales</taxon>
        <taxon>Pseudonocardiaceae</taxon>
        <taxon>Allokutzneria</taxon>
    </lineage>
</organism>
<proteinExistence type="predicted"/>
<evidence type="ECO:0000256" key="1">
    <source>
        <dbReference type="SAM" id="Phobius"/>
    </source>
</evidence>
<protein>
    <submittedName>
        <fullName evidence="2">DUF3159 domain-containing protein</fullName>
    </submittedName>
</protein>
<keyword evidence="1" id="KW-0812">Transmembrane</keyword>
<dbReference type="Proteomes" id="UP001501747">
    <property type="component" value="Unassembled WGS sequence"/>
</dbReference>
<dbReference type="PIRSF" id="PIRSF010219">
    <property type="entry name" value="UCP010219"/>
    <property type="match status" value="1"/>
</dbReference>
<dbReference type="EMBL" id="BAABAL010000019">
    <property type="protein sequence ID" value="GAA4025220.1"/>
    <property type="molecule type" value="Genomic_DNA"/>
</dbReference>
<feature type="transmembrane region" description="Helical" evidence="1">
    <location>
        <begin position="63"/>
        <end position="80"/>
    </location>
</feature>
<dbReference type="Pfam" id="PF11361">
    <property type="entry name" value="DUF3159"/>
    <property type="match status" value="1"/>
</dbReference>
<comment type="caution">
    <text evidence="2">The sequence shown here is derived from an EMBL/GenBank/DDBJ whole genome shotgun (WGS) entry which is preliminary data.</text>
</comment>
<dbReference type="RefSeq" id="WP_425549280.1">
    <property type="nucleotide sequence ID" value="NZ_BAABAL010000019.1"/>
</dbReference>
<keyword evidence="3" id="KW-1185">Reference proteome</keyword>
<feature type="transmembrane region" description="Helical" evidence="1">
    <location>
        <begin position="198"/>
        <end position="214"/>
    </location>
</feature>
<evidence type="ECO:0000313" key="3">
    <source>
        <dbReference type="Proteomes" id="UP001501747"/>
    </source>
</evidence>
<keyword evidence="1" id="KW-0472">Membrane</keyword>
<dbReference type="InterPro" id="IPR016566">
    <property type="entry name" value="UCP010219"/>
</dbReference>
<keyword evidence="1" id="KW-1133">Transmembrane helix</keyword>
<gene>
    <name evidence="2" type="ORF">GCM10022247_57250</name>
</gene>
<accession>A0ABP7TF33</accession>
<feature type="transmembrane region" description="Helical" evidence="1">
    <location>
        <begin position="111"/>
        <end position="132"/>
    </location>
</feature>